<organism evidence="1">
    <name type="scientific">Cacopsylla melanoneura</name>
    <dbReference type="NCBI Taxonomy" id="428564"/>
    <lineage>
        <taxon>Eukaryota</taxon>
        <taxon>Metazoa</taxon>
        <taxon>Ecdysozoa</taxon>
        <taxon>Arthropoda</taxon>
        <taxon>Hexapoda</taxon>
        <taxon>Insecta</taxon>
        <taxon>Pterygota</taxon>
        <taxon>Neoptera</taxon>
        <taxon>Paraneoptera</taxon>
        <taxon>Hemiptera</taxon>
        <taxon>Sternorrhyncha</taxon>
        <taxon>Psylloidea</taxon>
        <taxon>Psyllidae</taxon>
        <taxon>Psyllinae</taxon>
        <taxon>Cacopsylla</taxon>
    </lineage>
</organism>
<reference evidence="1" key="1">
    <citation type="submission" date="2021-05" db="EMBL/GenBank/DDBJ databases">
        <authorList>
            <person name="Alioto T."/>
            <person name="Alioto T."/>
            <person name="Gomez Garrido J."/>
        </authorList>
    </citation>
    <scope>NUCLEOTIDE SEQUENCE</scope>
</reference>
<accession>A0A8D8LDA0</accession>
<dbReference type="EMBL" id="HBUF01006104">
    <property type="protein sequence ID" value="CAG6607001.1"/>
    <property type="molecule type" value="Transcribed_RNA"/>
</dbReference>
<dbReference type="EMBL" id="HBUF01006103">
    <property type="protein sequence ID" value="CAG6606999.1"/>
    <property type="molecule type" value="Transcribed_RNA"/>
</dbReference>
<proteinExistence type="predicted"/>
<sequence>MHHLDGNNCLGWGCTLGGLFFENGFEDFDGSWSCDLSAIGRRIFLRTGVDFFQNWLLKRMWILLFCGDTVPFICSPGCAGHGNGRRGIFDPGRPKCLSLLGIVAITGASAPVHNRH</sequence>
<name>A0A8D8LDA0_9HEMI</name>
<dbReference type="AlphaFoldDB" id="A0A8D8LDA0"/>
<protein>
    <submittedName>
        <fullName evidence="1">Uncharacterized protein</fullName>
    </submittedName>
</protein>
<dbReference type="EMBL" id="HBUF01347915">
    <property type="protein sequence ID" value="CAG6711211.1"/>
    <property type="molecule type" value="Transcribed_RNA"/>
</dbReference>
<evidence type="ECO:0000313" key="1">
    <source>
        <dbReference type="EMBL" id="CAG6607001.1"/>
    </source>
</evidence>